<evidence type="ECO:0000259" key="4">
    <source>
        <dbReference type="Pfam" id="PF23572"/>
    </source>
</evidence>
<dbReference type="Proteomes" id="UP000823775">
    <property type="component" value="Unassembled WGS sequence"/>
</dbReference>
<comment type="similarity">
    <text evidence="1">Belongs to the IAA-amido conjugating enzyme family.</text>
</comment>
<evidence type="ECO:0000313" key="6">
    <source>
        <dbReference type="Proteomes" id="UP000823775"/>
    </source>
</evidence>
<proteinExistence type="inferred from homology"/>
<feature type="domain" description="GH3 middle" evidence="3">
    <location>
        <begin position="369"/>
        <end position="456"/>
    </location>
</feature>
<dbReference type="PANTHER" id="PTHR31901">
    <property type="entry name" value="GH3 DOMAIN-CONTAINING PROTEIN"/>
    <property type="match status" value="1"/>
</dbReference>
<protein>
    <submittedName>
        <fullName evidence="5">Uncharacterized protein</fullName>
    </submittedName>
</protein>
<accession>A0ABS8S193</accession>
<dbReference type="Pfam" id="PF03321">
    <property type="entry name" value="GH3"/>
    <property type="match status" value="1"/>
</dbReference>
<dbReference type="PANTHER" id="PTHR31901:SF97">
    <property type="entry name" value="INDOLE-3-ACETIC ACID-AMIDO SYNTHETASE GH3.5"/>
    <property type="match status" value="1"/>
</dbReference>
<sequence length="608" mass="69093">MMTTTTTNYHKDKEETDIIGWFEEVAEDSAAVQRRTLRRILQLNHGVEYLKKWLGDISSIQEILDESNDALESIYASLVPLSSHADLEPFAQRIADGDTTPLLTKQPITNLSLSSGTTEGRQKFVPFTQHSSQTTLQIFKLAAAYRSRIYPIRGGGKILEFIYSSKQSKTKGGVIVGTATTHYYASDEFKIKQQQTKSFTCSPEEVISCGDYKQSTYCHLLLGLYFSHEVEFVTSTFAYSIVQAFRSFEEMWKELCHDIREGSLGSRINIANVRKAVLGNIQPNPDLASRIESICEELEREDWFSIIPRLWPNAKYVYSIMTGSMQPYIRKLRHYAGELPLVSADYGSTESWIGVNVDPSNPPEKVTFAVIPTFSYFEFIPLYRHKSNHNYQNINSSSANDDFIEGDPVTLSQVKIGQQYEIVLTTFTGLYRYRLGDVVEVAGFYKKTPKLNFICRRNLILTVNIDKNTEKDLQIAVERGSQILSKGARRAELIDFTSHANVTKQPGHYVIYWEIKGEIDERVLDECCREMDASFVDHGYVVSRRNKSIGPLELCIVERGTFKKILEHYIGNGAALSQFKTPRCTSNQVLLKILNVCTIKRFHSTAYG</sequence>
<evidence type="ECO:0000256" key="1">
    <source>
        <dbReference type="ARBA" id="ARBA00008068"/>
    </source>
</evidence>
<feature type="domain" description="GH3 C-terminal" evidence="4">
    <location>
        <begin position="472"/>
        <end position="588"/>
    </location>
</feature>
<dbReference type="Pfam" id="PF23572">
    <property type="entry name" value="GH3_C"/>
    <property type="match status" value="1"/>
</dbReference>
<dbReference type="Pfam" id="PF23571">
    <property type="entry name" value="GH3_M"/>
    <property type="match status" value="1"/>
</dbReference>
<dbReference type="InterPro" id="IPR055378">
    <property type="entry name" value="GH3_C"/>
</dbReference>
<organism evidence="5 6">
    <name type="scientific">Datura stramonium</name>
    <name type="common">Jimsonweed</name>
    <name type="synonym">Common thornapple</name>
    <dbReference type="NCBI Taxonomy" id="4076"/>
    <lineage>
        <taxon>Eukaryota</taxon>
        <taxon>Viridiplantae</taxon>
        <taxon>Streptophyta</taxon>
        <taxon>Embryophyta</taxon>
        <taxon>Tracheophyta</taxon>
        <taxon>Spermatophyta</taxon>
        <taxon>Magnoliopsida</taxon>
        <taxon>eudicotyledons</taxon>
        <taxon>Gunneridae</taxon>
        <taxon>Pentapetalae</taxon>
        <taxon>asterids</taxon>
        <taxon>lamiids</taxon>
        <taxon>Solanales</taxon>
        <taxon>Solanaceae</taxon>
        <taxon>Solanoideae</taxon>
        <taxon>Datureae</taxon>
        <taxon>Datura</taxon>
    </lineage>
</organism>
<dbReference type="InterPro" id="IPR055377">
    <property type="entry name" value="GH3_M"/>
</dbReference>
<gene>
    <name evidence="5" type="ORF">HAX54_017580</name>
</gene>
<reference evidence="5 6" key="1">
    <citation type="journal article" date="2021" name="BMC Genomics">
        <title>Datura genome reveals duplications of psychoactive alkaloid biosynthetic genes and high mutation rate following tissue culture.</title>
        <authorList>
            <person name="Rajewski A."/>
            <person name="Carter-House D."/>
            <person name="Stajich J."/>
            <person name="Litt A."/>
        </authorList>
    </citation>
    <scope>NUCLEOTIDE SEQUENCE [LARGE SCALE GENOMIC DNA]</scope>
    <source>
        <strain evidence="5">AR-01</strain>
    </source>
</reference>
<evidence type="ECO:0000313" key="5">
    <source>
        <dbReference type="EMBL" id="MCD7452602.1"/>
    </source>
</evidence>
<name>A0ABS8S193_DATST</name>
<keyword evidence="2" id="KW-0436">Ligase</keyword>
<dbReference type="EMBL" id="JACEIK010000217">
    <property type="protein sequence ID" value="MCD7452602.1"/>
    <property type="molecule type" value="Genomic_DNA"/>
</dbReference>
<dbReference type="InterPro" id="IPR004993">
    <property type="entry name" value="GH3"/>
</dbReference>
<comment type="caution">
    <text evidence="5">The sequence shown here is derived from an EMBL/GenBank/DDBJ whole genome shotgun (WGS) entry which is preliminary data.</text>
</comment>
<evidence type="ECO:0000259" key="3">
    <source>
        <dbReference type="Pfam" id="PF23571"/>
    </source>
</evidence>
<keyword evidence="6" id="KW-1185">Reference proteome</keyword>
<evidence type="ECO:0000256" key="2">
    <source>
        <dbReference type="ARBA" id="ARBA00022598"/>
    </source>
</evidence>